<accession>L0K438</accession>
<sequence>MLTNTVLRGRDWGGVDPSHSSVGSKRSLHAVGQGSLRGLSPVLLPENETKPMTECNHFDEDELRRITAVCHEEGVDPGDVAVVPNKDGDDYDLRNRWQVAEDKATAAEFVSKALRSDSFGEKLPPSEVADMSFVEMVAEFQKQTNY</sequence>
<evidence type="ECO:0000313" key="3">
    <source>
        <dbReference type="Proteomes" id="UP000010878"/>
    </source>
</evidence>
<dbReference type="AlphaFoldDB" id="L0K438"/>
<dbReference type="Proteomes" id="UP000010878">
    <property type="component" value="Plasmid 1"/>
</dbReference>
<evidence type="ECO:0000256" key="1">
    <source>
        <dbReference type="SAM" id="MobiDB-lite"/>
    </source>
</evidence>
<organism evidence="2 3">
    <name type="scientific">Natronococcus occultus SP4</name>
    <dbReference type="NCBI Taxonomy" id="694430"/>
    <lineage>
        <taxon>Archaea</taxon>
        <taxon>Methanobacteriati</taxon>
        <taxon>Methanobacteriota</taxon>
        <taxon>Stenosarchaea group</taxon>
        <taxon>Halobacteria</taxon>
        <taxon>Halobacteriales</taxon>
        <taxon>Natrialbaceae</taxon>
        <taxon>Natronococcus</taxon>
    </lineage>
</organism>
<dbReference type="HOGENOM" id="CLU_1773250_0_0_2"/>
<feature type="region of interest" description="Disordered" evidence="1">
    <location>
        <begin position="1"/>
        <end position="33"/>
    </location>
</feature>
<evidence type="ECO:0000313" key="2">
    <source>
        <dbReference type="EMBL" id="AGB39776.1"/>
    </source>
</evidence>
<protein>
    <submittedName>
        <fullName evidence="2">Uncharacterized protein</fullName>
    </submittedName>
</protein>
<reference evidence="2 3" key="1">
    <citation type="submission" date="2012-11" db="EMBL/GenBank/DDBJ databases">
        <title>FINISHED of Natronococcus occultus SP4, DSM 3396.</title>
        <authorList>
            <consortium name="DOE Joint Genome Institute"/>
            <person name="Eisen J."/>
            <person name="Huntemann M."/>
            <person name="Wei C.-L."/>
            <person name="Han J."/>
            <person name="Detter J.C."/>
            <person name="Han C."/>
            <person name="Tapia R."/>
            <person name="Chen A."/>
            <person name="Kyrpides N."/>
            <person name="Mavromatis K."/>
            <person name="Markowitz V."/>
            <person name="Szeto E."/>
            <person name="Ivanova N."/>
            <person name="Mikhailova N."/>
            <person name="Ovchinnikova G."/>
            <person name="Pagani I."/>
            <person name="Pati A."/>
            <person name="Goodwin L."/>
            <person name="Nordberg H.P."/>
            <person name="Cantor M.N."/>
            <person name="Hua S.X."/>
            <person name="Woyke T."/>
            <person name="Eisen J."/>
            <person name="Klenk H.-P."/>
            <person name="Klenk H.-P."/>
        </authorList>
    </citation>
    <scope>NUCLEOTIDE SEQUENCE [LARGE SCALE GENOMIC DNA]</scope>
    <source>
        <strain evidence="2 3">SP4</strain>
        <plasmid evidence="3">Plasmid 1</plasmid>
    </source>
</reference>
<geneLocation type="plasmid" evidence="2">
    <name>1</name>
</geneLocation>
<keyword evidence="3" id="KW-1185">Reference proteome</keyword>
<proteinExistence type="predicted"/>
<dbReference type="EMBL" id="CP003930">
    <property type="protein sequence ID" value="AGB39776.1"/>
    <property type="molecule type" value="Genomic_DNA"/>
</dbReference>
<dbReference type="KEGG" id="nou:Natoc_4356"/>
<name>L0K438_9EURY</name>
<gene>
    <name evidence="2" type="ORF">Natoc_4356</name>
</gene>
<keyword evidence="2" id="KW-0614">Plasmid</keyword>